<dbReference type="SMART" id="SM00825">
    <property type="entry name" value="PKS_KS"/>
    <property type="match status" value="1"/>
</dbReference>
<evidence type="ECO:0000256" key="3">
    <source>
        <dbReference type="ARBA" id="ARBA00022553"/>
    </source>
</evidence>
<feature type="domain" description="Ketosynthase family 3 (KS3)" evidence="10">
    <location>
        <begin position="8"/>
        <end position="435"/>
    </location>
</feature>
<reference evidence="11 12" key="1">
    <citation type="submission" date="2017-06" db="EMBL/GenBank/DDBJ databases">
        <authorList>
            <person name="Kim H.J."/>
            <person name="Triplett B.A."/>
        </authorList>
    </citation>
    <scope>NUCLEOTIDE SEQUENCE [LARGE SCALE GENOMIC DNA]</scope>
    <source>
        <strain evidence="11 12">DSM 43151</strain>
    </source>
</reference>
<evidence type="ECO:0000256" key="7">
    <source>
        <dbReference type="ARBA" id="ARBA00023268"/>
    </source>
</evidence>
<dbReference type="GO" id="GO:0005737">
    <property type="term" value="C:cytoplasm"/>
    <property type="evidence" value="ECO:0007669"/>
    <property type="project" value="TreeGrafter"/>
</dbReference>
<evidence type="ECO:0000256" key="4">
    <source>
        <dbReference type="ARBA" id="ARBA00022679"/>
    </source>
</evidence>
<keyword evidence="7" id="KW-0511">Multifunctional enzyme</keyword>
<dbReference type="Gene3D" id="3.30.559.30">
    <property type="entry name" value="Nonribosomal peptide synthetase, condensation domain"/>
    <property type="match status" value="1"/>
</dbReference>
<dbReference type="InterPro" id="IPR023213">
    <property type="entry name" value="CAT-like_dom_sf"/>
</dbReference>
<dbReference type="Pfam" id="PF22621">
    <property type="entry name" value="CurL-like_PKS_C"/>
    <property type="match status" value="1"/>
</dbReference>
<dbReference type="GO" id="GO:0004315">
    <property type="term" value="F:3-oxoacyl-[acyl-carrier-protein] synthase activity"/>
    <property type="evidence" value="ECO:0007669"/>
    <property type="project" value="InterPro"/>
</dbReference>
<feature type="region of interest" description="Disordered" evidence="8">
    <location>
        <begin position="505"/>
        <end position="531"/>
    </location>
</feature>
<organism evidence="11 12">
    <name type="scientific">Actinoplanes regularis</name>
    <dbReference type="NCBI Taxonomy" id="52697"/>
    <lineage>
        <taxon>Bacteria</taxon>
        <taxon>Bacillati</taxon>
        <taxon>Actinomycetota</taxon>
        <taxon>Actinomycetes</taxon>
        <taxon>Micromonosporales</taxon>
        <taxon>Micromonosporaceae</taxon>
        <taxon>Actinoplanes</taxon>
    </lineage>
</organism>
<dbReference type="Proteomes" id="UP000198415">
    <property type="component" value="Unassembled WGS sequence"/>
</dbReference>
<feature type="region of interest" description="Disordered" evidence="8">
    <location>
        <begin position="959"/>
        <end position="979"/>
    </location>
</feature>
<gene>
    <name evidence="11" type="ORF">SAMN06264365_1028</name>
</gene>
<dbReference type="InterPro" id="IPR009081">
    <property type="entry name" value="PP-bd_ACP"/>
</dbReference>
<dbReference type="SUPFAM" id="SSF47336">
    <property type="entry name" value="ACP-like"/>
    <property type="match status" value="1"/>
</dbReference>
<dbReference type="GO" id="GO:0071770">
    <property type="term" value="P:DIM/DIP cell wall layer assembly"/>
    <property type="evidence" value="ECO:0007669"/>
    <property type="project" value="TreeGrafter"/>
</dbReference>
<evidence type="ECO:0000256" key="5">
    <source>
        <dbReference type="ARBA" id="ARBA00022832"/>
    </source>
</evidence>
<dbReference type="InterPro" id="IPR036736">
    <property type="entry name" value="ACP-like_sf"/>
</dbReference>
<comment type="cofactor">
    <cofactor evidence="1">
        <name>pantetheine 4'-phosphate</name>
        <dbReference type="ChEBI" id="CHEBI:47942"/>
    </cofactor>
</comment>
<dbReference type="InterPro" id="IPR014031">
    <property type="entry name" value="Ketoacyl_synth_C"/>
</dbReference>
<keyword evidence="5" id="KW-0276">Fatty acid metabolism</keyword>
<keyword evidence="6" id="KW-0443">Lipid metabolism</keyword>
<dbReference type="PROSITE" id="PS50075">
    <property type="entry name" value="CARRIER"/>
    <property type="match status" value="1"/>
</dbReference>
<evidence type="ECO:0000259" key="10">
    <source>
        <dbReference type="PROSITE" id="PS52004"/>
    </source>
</evidence>
<dbReference type="GO" id="GO:0004312">
    <property type="term" value="F:fatty acid synthase activity"/>
    <property type="evidence" value="ECO:0007669"/>
    <property type="project" value="TreeGrafter"/>
</dbReference>
<evidence type="ECO:0000256" key="8">
    <source>
        <dbReference type="SAM" id="MobiDB-lite"/>
    </source>
</evidence>
<dbReference type="AlphaFoldDB" id="A0A238VYX8"/>
<feature type="compositionally biased region" description="Low complexity" evidence="8">
    <location>
        <begin position="505"/>
        <end position="514"/>
    </location>
</feature>
<dbReference type="InterPro" id="IPR014030">
    <property type="entry name" value="Ketoacyl_synth_N"/>
</dbReference>
<dbReference type="GO" id="GO:0005886">
    <property type="term" value="C:plasma membrane"/>
    <property type="evidence" value="ECO:0007669"/>
    <property type="project" value="TreeGrafter"/>
</dbReference>
<dbReference type="SUPFAM" id="SSF53901">
    <property type="entry name" value="Thiolase-like"/>
    <property type="match status" value="1"/>
</dbReference>
<sequence>MSSDPGTGESVAIIGMAGRFPKAGDLDEYWANLVAGRDCLDDLDERELRANGVPENLLRSPDYVRRAATLAGFAEFDAEFFGFAPGTAAALDPQQRLFLESCWHALEDAAYVPDDFDGAIGVFGTGSFTGYLYYNVLSQHDPRRFLGAGTSMATIETLSLVDSNFFATRVAHTLNLHGPALTVQSACSSSLVAVHLACQSLLSGECDLALAGGMAVKVPHRVGYLCDVDSMMSPDGRCRPFDAAANGTVFGSGGGAVLLKRLSDASADRDNIRAIIRGSAVNNDGSLKMGFSAPSVRMQSAVVAEALAVSGVEPRDLGYVEAHGTGTVLGDPVELAALRDALPTAARCLVGSVKGNIGHLEAAAGIAGLIKTVLMLENGWIPGTAQFTAPNPELGLDDSPFIVRADGTSWSQRQKIAGVTSLGMGGTNVHMIVAEAPRRPARPADERPSVLVLSARNQEALADMRKALAAHLRQKPEIPLADVAHTLAVGRRRFEHRFAVSASTSSEASELLEAGQARSDAPPAAPDPDAMRVSLPGYPFQRVRHWLEPRAAVAEADPVTPGDVHDALTRLWRETLGVDDAAPGDSFFERGGDSVMATRFASRAREQGLDVRPGDLFEHSTLASLVAHVKGKTPPPAQPVDDRDVPLTPTQLSHLRTAGPRGMPLAFRLAPDVDRAVVRQAVATVVARHDALGLVPVGSHGVWRQERGGPPEDPASVTADLAGLTTAEAVLDLVDRTAFAGTEGDAHLVLVVNRVDQASVRILTEELTTAYRHLVTGNAVTLPGTTPWERWARYTQGLVNDRSLLAELNHWAATLDVPPDGLSVPDRAGPWRVLRHATGAEPLTALRRTARVKWVEILLAAMASAWHRITGRTTMTVDVLGDVRGAGPAMGLERSVGLYSAIYPVTLAAAEDSLEAARRSWRDVPRHGLGYGVLRHLHAPTAEYLRDLPEPSVLVAPQGTRSGSVRASAQPLTPLSLDPAPIGGHPIEVRCRTAGGAFVVEWWHDPKRCAADSLAAWSEQTAAVLDTWSTTQRSPDPEPPHL</sequence>
<evidence type="ECO:0000256" key="1">
    <source>
        <dbReference type="ARBA" id="ARBA00001957"/>
    </source>
</evidence>
<dbReference type="InterPro" id="IPR020806">
    <property type="entry name" value="PKS_PP-bd"/>
</dbReference>
<dbReference type="SMART" id="SM00823">
    <property type="entry name" value="PKS_PP"/>
    <property type="match status" value="1"/>
</dbReference>
<dbReference type="PROSITE" id="PS52004">
    <property type="entry name" value="KS3_2"/>
    <property type="match status" value="1"/>
</dbReference>
<dbReference type="InterPro" id="IPR001242">
    <property type="entry name" value="Condensation_dom"/>
</dbReference>
<dbReference type="Pfam" id="PF02801">
    <property type="entry name" value="Ketoacyl-synt_C"/>
    <property type="match status" value="1"/>
</dbReference>
<dbReference type="InterPro" id="IPR018201">
    <property type="entry name" value="Ketoacyl_synth_AS"/>
</dbReference>
<dbReference type="SUPFAM" id="SSF52777">
    <property type="entry name" value="CoA-dependent acyltransferases"/>
    <property type="match status" value="2"/>
</dbReference>
<dbReference type="CDD" id="cd00833">
    <property type="entry name" value="PKS"/>
    <property type="match status" value="1"/>
</dbReference>
<evidence type="ECO:0000256" key="2">
    <source>
        <dbReference type="ARBA" id="ARBA00022450"/>
    </source>
</evidence>
<dbReference type="Gene3D" id="1.10.1200.10">
    <property type="entry name" value="ACP-like"/>
    <property type="match status" value="1"/>
</dbReference>
<evidence type="ECO:0000256" key="6">
    <source>
        <dbReference type="ARBA" id="ARBA00023098"/>
    </source>
</evidence>
<evidence type="ECO:0000259" key="9">
    <source>
        <dbReference type="PROSITE" id="PS50075"/>
    </source>
</evidence>
<evidence type="ECO:0000313" key="12">
    <source>
        <dbReference type="Proteomes" id="UP000198415"/>
    </source>
</evidence>
<dbReference type="PANTHER" id="PTHR43775">
    <property type="entry name" value="FATTY ACID SYNTHASE"/>
    <property type="match status" value="1"/>
</dbReference>
<evidence type="ECO:0000313" key="11">
    <source>
        <dbReference type="EMBL" id="SNR39555.1"/>
    </source>
</evidence>
<keyword evidence="2" id="KW-0596">Phosphopantetheine</keyword>
<dbReference type="PROSITE" id="PS00606">
    <property type="entry name" value="KS3_1"/>
    <property type="match status" value="1"/>
</dbReference>
<feature type="compositionally biased region" description="Polar residues" evidence="8">
    <location>
        <begin position="959"/>
        <end position="973"/>
    </location>
</feature>
<keyword evidence="3" id="KW-0597">Phosphoprotein</keyword>
<dbReference type="Gene3D" id="1.10.1240.100">
    <property type="match status" value="1"/>
</dbReference>
<dbReference type="InterPro" id="IPR050091">
    <property type="entry name" value="PKS_NRPS_Biosynth_Enz"/>
</dbReference>
<dbReference type="Gene3D" id="3.30.559.10">
    <property type="entry name" value="Chloramphenicol acetyltransferase-like domain"/>
    <property type="match status" value="1"/>
</dbReference>
<dbReference type="Pfam" id="PF00109">
    <property type="entry name" value="ketoacyl-synt"/>
    <property type="match status" value="1"/>
</dbReference>
<keyword evidence="4" id="KW-0808">Transferase</keyword>
<dbReference type="InterPro" id="IPR020841">
    <property type="entry name" value="PKS_Beta-ketoAc_synthase_dom"/>
</dbReference>
<dbReference type="RefSeq" id="WP_089291883.1">
    <property type="nucleotide sequence ID" value="NZ_BOMU01000124.1"/>
</dbReference>
<feature type="domain" description="Carrier" evidence="9">
    <location>
        <begin position="559"/>
        <end position="633"/>
    </location>
</feature>
<dbReference type="GO" id="GO:0031177">
    <property type="term" value="F:phosphopantetheine binding"/>
    <property type="evidence" value="ECO:0007669"/>
    <property type="project" value="InterPro"/>
</dbReference>
<accession>A0A238VYX8</accession>
<dbReference type="FunFam" id="3.40.47.10:FF:000042">
    <property type="entry name" value="Polyketide synthase Pks13"/>
    <property type="match status" value="1"/>
</dbReference>
<dbReference type="Pfam" id="PF00668">
    <property type="entry name" value="Condensation"/>
    <property type="match status" value="1"/>
</dbReference>
<dbReference type="Gene3D" id="3.40.47.10">
    <property type="match status" value="1"/>
</dbReference>
<proteinExistence type="predicted"/>
<dbReference type="OrthoDB" id="3406074at2"/>
<dbReference type="InterPro" id="IPR016039">
    <property type="entry name" value="Thiolase-like"/>
</dbReference>
<name>A0A238VYX8_9ACTN</name>
<dbReference type="GO" id="GO:0006633">
    <property type="term" value="P:fatty acid biosynthetic process"/>
    <property type="evidence" value="ECO:0007669"/>
    <property type="project" value="InterPro"/>
</dbReference>
<keyword evidence="12" id="KW-1185">Reference proteome</keyword>
<dbReference type="PANTHER" id="PTHR43775:SF37">
    <property type="entry name" value="SI:DKEY-61P9.11"/>
    <property type="match status" value="1"/>
</dbReference>
<dbReference type="EMBL" id="FZNR01000002">
    <property type="protein sequence ID" value="SNR39555.1"/>
    <property type="molecule type" value="Genomic_DNA"/>
</dbReference>
<dbReference type="Pfam" id="PF00550">
    <property type="entry name" value="PP-binding"/>
    <property type="match status" value="1"/>
</dbReference>
<protein>
    <submittedName>
        <fullName evidence="11">Condensation domain-containing protein</fullName>
    </submittedName>
</protein>